<dbReference type="AlphaFoldDB" id="A0A8J5FK48"/>
<organism evidence="6 7">
    <name type="scientific">Zingiber officinale</name>
    <name type="common">Ginger</name>
    <name type="synonym">Amomum zingiber</name>
    <dbReference type="NCBI Taxonomy" id="94328"/>
    <lineage>
        <taxon>Eukaryota</taxon>
        <taxon>Viridiplantae</taxon>
        <taxon>Streptophyta</taxon>
        <taxon>Embryophyta</taxon>
        <taxon>Tracheophyta</taxon>
        <taxon>Spermatophyta</taxon>
        <taxon>Magnoliopsida</taxon>
        <taxon>Liliopsida</taxon>
        <taxon>Zingiberales</taxon>
        <taxon>Zingiberaceae</taxon>
        <taxon>Zingiber</taxon>
    </lineage>
</organism>
<dbReference type="CDD" id="cd00371">
    <property type="entry name" value="HMA"/>
    <property type="match status" value="1"/>
</dbReference>
<proteinExistence type="inferred from homology"/>
<gene>
    <name evidence="6" type="ORF">ZIOFF_051203</name>
</gene>
<evidence type="ECO:0000256" key="1">
    <source>
        <dbReference type="ARBA" id="ARBA00022481"/>
    </source>
</evidence>
<evidence type="ECO:0000256" key="2">
    <source>
        <dbReference type="ARBA" id="ARBA00022723"/>
    </source>
</evidence>
<dbReference type="SUPFAM" id="SSF55008">
    <property type="entry name" value="HMA, heavy metal-associated domain"/>
    <property type="match status" value="1"/>
</dbReference>
<dbReference type="PANTHER" id="PTHR45868:SF14">
    <property type="entry name" value="OS08G0205500 PROTEIN"/>
    <property type="match status" value="1"/>
</dbReference>
<evidence type="ECO:0000313" key="6">
    <source>
        <dbReference type="EMBL" id="KAG6489922.1"/>
    </source>
</evidence>
<name>A0A8J5FK48_ZINOF</name>
<dbReference type="GO" id="GO:0046872">
    <property type="term" value="F:metal ion binding"/>
    <property type="evidence" value="ECO:0007669"/>
    <property type="project" value="UniProtKB-KW"/>
</dbReference>
<dbReference type="PANTHER" id="PTHR45868">
    <property type="entry name" value="HEAVY METAL-ASSOCIATED ISOPRENYLATED PLANT PROTEIN 33-RELATED"/>
    <property type="match status" value="1"/>
</dbReference>
<sequence length="298" mass="33131">MPAHHKNVLAWHFLPMQTTVPLSNSTATDAMASPLACLAFVQRVDLKVSVNCCDGCKRKVLKALSIKGVLRVEIHPTQPKVTVISNVDIGVLIKKLSKVGKCVEVLDEKAQKPQGEDGISKNEKEKEKEGTDKSSTDTYKKSENKNHKIKEDNDKYKEGNGGPSIYEAVKGTNPTITTAIPQMNLCPIMVPQAKVYYPVEPIVVPVPYYAMTVHPTPVTYYVPDYNYYETPVYRPPPPPQQQLSQAMTAFDDYFDEDNTVDVSLSEVTAALYSCELRKKEKQENTSVEAEALVVRGHS</sequence>
<comment type="caution">
    <text evidence="6">The sequence shown here is derived from an EMBL/GenBank/DDBJ whole genome shotgun (WGS) entry which is preliminary data.</text>
</comment>
<evidence type="ECO:0000313" key="7">
    <source>
        <dbReference type="Proteomes" id="UP000734854"/>
    </source>
</evidence>
<reference evidence="6 7" key="1">
    <citation type="submission" date="2020-08" db="EMBL/GenBank/DDBJ databases">
        <title>Plant Genome Project.</title>
        <authorList>
            <person name="Zhang R.-G."/>
        </authorList>
    </citation>
    <scope>NUCLEOTIDE SEQUENCE [LARGE SCALE GENOMIC DNA]</scope>
    <source>
        <tissue evidence="6">Rhizome</tissue>
    </source>
</reference>
<dbReference type="EMBL" id="JACMSC010000014">
    <property type="protein sequence ID" value="KAG6489922.1"/>
    <property type="molecule type" value="Genomic_DNA"/>
</dbReference>
<dbReference type="InterPro" id="IPR006121">
    <property type="entry name" value="HMA_dom"/>
</dbReference>
<keyword evidence="2" id="KW-0479">Metal-binding</keyword>
<keyword evidence="1" id="KW-0488">Methylation</keyword>
<protein>
    <recommendedName>
        <fullName evidence="8">HMA domain-containing protein</fullName>
    </recommendedName>
</protein>
<evidence type="ECO:0000256" key="4">
    <source>
        <dbReference type="ARBA" id="ARBA00024045"/>
    </source>
</evidence>
<accession>A0A8J5FK48</accession>
<keyword evidence="7" id="KW-1185">Reference proteome</keyword>
<keyword evidence="3" id="KW-0636">Prenylation</keyword>
<dbReference type="Proteomes" id="UP000734854">
    <property type="component" value="Unassembled WGS sequence"/>
</dbReference>
<feature type="region of interest" description="Disordered" evidence="5">
    <location>
        <begin position="112"/>
        <end position="159"/>
    </location>
</feature>
<dbReference type="InterPro" id="IPR036163">
    <property type="entry name" value="HMA_dom_sf"/>
</dbReference>
<dbReference type="Gene3D" id="3.30.70.100">
    <property type="match status" value="1"/>
</dbReference>
<feature type="compositionally biased region" description="Basic and acidic residues" evidence="5">
    <location>
        <begin position="112"/>
        <end position="158"/>
    </location>
</feature>
<keyword evidence="3" id="KW-0449">Lipoprotein</keyword>
<evidence type="ECO:0008006" key="8">
    <source>
        <dbReference type="Google" id="ProtNLM"/>
    </source>
</evidence>
<evidence type="ECO:0000256" key="3">
    <source>
        <dbReference type="ARBA" id="ARBA00023289"/>
    </source>
</evidence>
<evidence type="ECO:0000256" key="5">
    <source>
        <dbReference type="SAM" id="MobiDB-lite"/>
    </source>
</evidence>
<comment type="similarity">
    <text evidence="4">Belongs to the HIPP family.</text>
</comment>